<organism evidence="11 12">
    <name type="scientific">Chlorobaculum parvum (strain DSM 263 / NCIMB 8327)</name>
    <name type="common">Chlorobium vibrioforme subsp. thiosulfatophilum</name>
    <dbReference type="NCBI Taxonomy" id="517417"/>
    <lineage>
        <taxon>Bacteria</taxon>
        <taxon>Pseudomonadati</taxon>
        <taxon>Chlorobiota</taxon>
        <taxon>Chlorobiia</taxon>
        <taxon>Chlorobiales</taxon>
        <taxon>Chlorobiaceae</taxon>
        <taxon>Chlorobaculum</taxon>
    </lineage>
</organism>
<comment type="subcellular location">
    <subcellularLocation>
        <location evidence="9">Cytoplasm</location>
    </subcellularLocation>
</comment>
<proteinExistence type="inferred from homology"/>
<dbReference type="FunFam" id="1.10.10.10:FF:000214">
    <property type="entry name" value="Methylated-DNA--protein-cysteine methyltransferase"/>
    <property type="match status" value="1"/>
</dbReference>
<dbReference type="Proteomes" id="UP000008811">
    <property type="component" value="Chromosome"/>
</dbReference>
<dbReference type="GO" id="GO:0005737">
    <property type="term" value="C:cytoplasm"/>
    <property type="evidence" value="ECO:0007669"/>
    <property type="project" value="UniProtKB-SubCell"/>
</dbReference>
<keyword evidence="3 9" id="KW-0963">Cytoplasm</keyword>
<evidence type="ECO:0000256" key="2">
    <source>
        <dbReference type="ARBA" id="ARBA00008711"/>
    </source>
</evidence>
<comment type="catalytic activity">
    <reaction evidence="8 9">
        <text>a 6-O-methyl-2'-deoxyguanosine in DNA + L-cysteinyl-[protein] = S-methyl-L-cysteinyl-[protein] + a 2'-deoxyguanosine in DNA</text>
        <dbReference type="Rhea" id="RHEA:24000"/>
        <dbReference type="Rhea" id="RHEA-COMP:10131"/>
        <dbReference type="Rhea" id="RHEA-COMP:10132"/>
        <dbReference type="Rhea" id="RHEA-COMP:11367"/>
        <dbReference type="Rhea" id="RHEA-COMP:11368"/>
        <dbReference type="ChEBI" id="CHEBI:29950"/>
        <dbReference type="ChEBI" id="CHEBI:82612"/>
        <dbReference type="ChEBI" id="CHEBI:85445"/>
        <dbReference type="ChEBI" id="CHEBI:85448"/>
        <dbReference type="EC" id="2.1.1.63"/>
    </reaction>
</comment>
<keyword evidence="6 9" id="KW-0227">DNA damage</keyword>
<dbReference type="EC" id="2.1.1.63" evidence="9"/>
<evidence type="ECO:0000256" key="5">
    <source>
        <dbReference type="ARBA" id="ARBA00022679"/>
    </source>
</evidence>
<keyword evidence="4 9" id="KW-0489">Methyltransferase</keyword>
<dbReference type="GO" id="GO:0003908">
    <property type="term" value="F:methylated-DNA-[protein]-cysteine S-methyltransferase activity"/>
    <property type="evidence" value="ECO:0007669"/>
    <property type="project" value="UniProtKB-UniRule"/>
</dbReference>
<dbReference type="InterPro" id="IPR036388">
    <property type="entry name" value="WH-like_DNA-bd_sf"/>
</dbReference>
<accession>B3QP38</accession>
<evidence type="ECO:0000256" key="8">
    <source>
        <dbReference type="ARBA" id="ARBA00049348"/>
    </source>
</evidence>
<evidence type="ECO:0000256" key="6">
    <source>
        <dbReference type="ARBA" id="ARBA00022763"/>
    </source>
</evidence>
<dbReference type="InterPro" id="IPR001497">
    <property type="entry name" value="MethylDNA_cys_MeTrfase_AS"/>
</dbReference>
<dbReference type="STRING" id="517417.Cpar_1288"/>
<dbReference type="InterPro" id="IPR036631">
    <property type="entry name" value="MGMT_N_sf"/>
</dbReference>
<dbReference type="PROSITE" id="PS00374">
    <property type="entry name" value="MGMT"/>
    <property type="match status" value="1"/>
</dbReference>
<dbReference type="OrthoDB" id="9802228at2"/>
<dbReference type="InterPro" id="IPR036217">
    <property type="entry name" value="MethylDNA_cys_MeTrfase_DNAb"/>
</dbReference>
<dbReference type="HAMAP" id="MF_00772">
    <property type="entry name" value="OGT"/>
    <property type="match status" value="1"/>
</dbReference>
<evidence type="ECO:0000313" key="12">
    <source>
        <dbReference type="Proteomes" id="UP000008811"/>
    </source>
</evidence>
<dbReference type="GO" id="GO:0006307">
    <property type="term" value="P:DNA alkylation repair"/>
    <property type="evidence" value="ECO:0007669"/>
    <property type="project" value="UniProtKB-UniRule"/>
</dbReference>
<dbReference type="eggNOG" id="COG0350">
    <property type="taxonomic scope" value="Bacteria"/>
</dbReference>
<dbReference type="InterPro" id="IPR023546">
    <property type="entry name" value="MGMT"/>
</dbReference>
<feature type="active site" description="Nucleophile; methyl group acceptor" evidence="9">
    <location>
        <position position="133"/>
    </location>
</feature>
<dbReference type="GO" id="GO:0032259">
    <property type="term" value="P:methylation"/>
    <property type="evidence" value="ECO:0007669"/>
    <property type="project" value="UniProtKB-KW"/>
</dbReference>
<keyword evidence="7 9" id="KW-0234">DNA repair</keyword>
<evidence type="ECO:0000256" key="1">
    <source>
        <dbReference type="ARBA" id="ARBA00001286"/>
    </source>
</evidence>
<evidence type="ECO:0000256" key="7">
    <source>
        <dbReference type="ARBA" id="ARBA00023204"/>
    </source>
</evidence>
<dbReference type="InterPro" id="IPR014048">
    <property type="entry name" value="MethylDNA_cys_MeTrfase_DNA-bd"/>
</dbReference>
<sequence>MQQESILTNYSSFSCRRMPVGLIGIRAHGGRVTDLLFMHVEPSTAVSAPGSPLIDEAFGQLDAWFAGRLKAFSLPLADARTDFERRVREAMLAIPYGQTAPYGELAAAIGSPGAARAVGSACGRNPLPIIVPCHRVVGVGGRLGGYSSGVELKRWLLDFERRNRG</sequence>
<comment type="similarity">
    <text evidence="2 9">Belongs to the MGMT family.</text>
</comment>
<dbReference type="EMBL" id="CP001099">
    <property type="protein sequence ID" value="ACF11691.1"/>
    <property type="molecule type" value="Genomic_DNA"/>
</dbReference>
<protein>
    <recommendedName>
        <fullName evidence="9">Methylated-DNA--protein-cysteine methyltransferase</fullName>
        <ecNumber evidence="9">2.1.1.63</ecNumber>
    </recommendedName>
    <alternativeName>
        <fullName evidence="9">6-O-methylguanine-DNA methyltransferase</fullName>
        <shortName evidence="9">MGMT</shortName>
    </alternativeName>
    <alternativeName>
        <fullName evidence="9">O-6-methylguanine-DNA-alkyltransferase</fullName>
    </alternativeName>
</protein>
<dbReference type="HOGENOM" id="CLU_000445_52_2_10"/>
<keyword evidence="12" id="KW-1185">Reference proteome</keyword>
<comment type="function">
    <text evidence="9">Involved in the cellular defense against the biological effects of O6-methylguanine (O6-MeG) and O4-methylthymine (O4-MeT) in DNA. Repairs the methylated nucleobase in DNA by stoichiometrically transferring the methyl group to a cysteine residue in the enzyme. This is a suicide reaction: the enzyme is irreversibly inactivated.</text>
</comment>
<dbReference type="KEGG" id="cpc:Cpar_1288"/>
<dbReference type="Gene3D" id="3.30.160.70">
    <property type="entry name" value="Methylated DNA-protein cysteine methyltransferase domain"/>
    <property type="match status" value="1"/>
</dbReference>
<dbReference type="SUPFAM" id="SSF46767">
    <property type="entry name" value="Methylated DNA-protein cysteine methyltransferase, C-terminal domain"/>
    <property type="match status" value="1"/>
</dbReference>
<comment type="catalytic activity">
    <reaction evidence="1 9">
        <text>a 4-O-methyl-thymidine in DNA + L-cysteinyl-[protein] = a thymidine in DNA + S-methyl-L-cysteinyl-[protein]</text>
        <dbReference type="Rhea" id="RHEA:53428"/>
        <dbReference type="Rhea" id="RHEA-COMP:10131"/>
        <dbReference type="Rhea" id="RHEA-COMP:10132"/>
        <dbReference type="Rhea" id="RHEA-COMP:13555"/>
        <dbReference type="Rhea" id="RHEA-COMP:13556"/>
        <dbReference type="ChEBI" id="CHEBI:29950"/>
        <dbReference type="ChEBI" id="CHEBI:82612"/>
        <dbReference type="ChEBI" id="CHEBI:137386"/>
        <dbReference type="ChEBI" id="CHEBI:137387"/>
        <dbReference type="EC" id="2.1.1.63"/>
    </reaction>
</comment>
<name>B3QP38_CHLP8</name>
<dbReference type="SUPFAM" id="SSF53155">
    <property type="entry name" value="Methylated DNA-protein cysteine methyltransferase domain"/>
    <property type="match status" value="1"/>
</dbReference>
<dbReference type="AlphaFoldDB" id="B3QP38"/>
<evidence type="ECO:0000259" key="10">
    <source>
        <dbReference type="Pfam" id="PF01035"/>
    </source>
</evidence>
<keyword evidence="5 9" id="KW-0808">Transferase</keyword>
<dbReference type="Pfam" id="PF01035">
    <property type="entry name" value="DNA_binding_1"/>
    <property type="match status" value="1"/>
</dbReference>
<evidence type="ECO:0000256" key="3">
    <source>
        <dbReference type="ARBA" id="ARBA00022490"/>
    </source>
</evidence>
<dbReference type="CDD" id="cd06445">
    <property type="entry name" value="ATase"/>
    <property type="match status" value="1"/>
</dbReference>
<comment type="miscellaneous">
    <text evidence="9">This enzyme catalyzes only one turnover and therefore is not strictly catalytic. According to one definition, an enzyme is a biocatalyst that acts repeatedly and over many reaction cycles.</text>
</comment>
<feature type="domain" description="Methylated-DNA-[protein]-cysteine S-methyltransferase DNA binding" evidence="10">
    <location>
        <begin position="82"/>
        <end position="161"/>
    </location>
</feature>
<dbReference type="PANTHER" id="PTHR10815">
    <property type="entry name" value="METHYLATED-DNA--PROTEIN-CYSTEINE METHYLTRANSFERASE"/>
    <property type="match status" value="1"/>
</dbReference>
<reference evidence="11" key="1">
    <citation type="submission" date="2008-06" db="EMBL/GenBank/DDBJ databases">
        <title>Complete sequence of Chlorobaculum parvum NCIB 8327.</title>
        <authorList>
            <consortium name="US DOE Joint Genome Institute"/>
            <person name="Lucas S."/>
            <person name="Copeland A."/>
            <person name="Lapidus A."/>
            <person name="Glavina del Rio T."/>
            <person name="Dalin E."/>
            <person name="Tice H."/>
            <person name="Bruce D."/>
            <person name="Goodwin L."/>
            <person name="Pitluck S."/>
            <person name="Schmutz J."/>
            <person name="Larimer F."/>
            <person name="Land M."/>
            <person name="Hauser L."/>
            <person name="Kyrpides N."/>
            <person name="Mikhailova N."/>
            <person name="Zhao F."/>
            <person name="Li T."/>
            <person name="Liu Z."/>
            <person name="Overmann J."/>
            <person name="Bryant D.A."/>
            <person name="Richardson P."/>
        </authorList>
    </citation>
    <scope>NUCLEOTIDE SEQUENCE [LARGE SCALE GENOMIC DNA]</scope>
    <source>
        <strain evidence="11">NCIB 8327</strain>
    </source>
</reference>
<dbReference type="Gene3D" id="1.10.10.10">
    <property type="entry name" value="Winged helix-like DNA-binding domain superfamily/Winged helix DNA-binding domain"/>
    <property type="match status" value="1"/>
</dbReference>
<evidence type="ECO:0000313" key="11">
    <source>
        <dbReference type="EMBL" id="ACF11691.1"/>
    </source>
</evidence>
<dbReference type="NCBIfam" id="TIGR00589">
    <property type="entry name" value="ogt"/>
    <property type="match status" value="1"/>
</dbReference>
<gene>
    <name evidence="11" type="ordered locus">Cpar_1288</name>
</gene>
<dbReference type="PANTHER" id="PTHR10815:SF13">
    <property type="entry name" value="METHYLATED-DNA--PROTEIN-CYSTEINE METHYLTRANSFERASE"/>
    <property type="match status" value="1"/>
</dbReference>
<evidence type="ECO:0000256" key="4">
    <source>
        <dbReference type="ARBA" id="ARBA00022603"/>
    </source>
</evidence>
<evidence type="ECO:0000256" key="9">
    <source>
        <dbReference type="HAMAP-Rule" id="MF_00772"/>
    </source>
</evidence>